<evidence type="ECO:0000256" key="6">
    <source>
        <dbReference type="SAM" id="MobiDB-lite"/>
    </source>
</evidence>
<dbReference type="InterPro" id="IPR002677">
    <property type="entry name" value="Ribosomal_bL32"/>
</dbReference>
<dbReference type="Proteomes" id="UP000639274">
    <property type="component" value="Chromosome"/>
</dbReference>
<dbReference type="SUPFAM" id="SSF57829">
    <property type="entry name" value="Zn-binding ribosomal proteins"/>
    <property type="match status" value="1"/>
</dbReference>
<organism evidence="7 8">
    <name type="scientific">Agrilutibacter solisilvae</name>
    <dbReference type="NCBI Taxonomy" id="2763317"/>
    <lineage>
        <taxon>Bacteria</taxon>
        <taxon>Pseudomonadati</taxon>
        <taxon>Pseudomonadota</taxon>
        <taxon>Gammaproteobacteria</taxon>
        <taxon>Lysobacterales</taxon>
        <taxon>Lysobacteraceae</taxon>
        <taxon>Agrilutibacter</taxon>
    </lineage>
</organism>
<dbReference type="GO" id="GO:0006412">
    <property type="term" value="P:translation"/>
    <property type="evidence" value="ECO:0007669"/>
    <property type="project" value="UniProtKB-UniRule"/>
</dbReference>
<dbReference type="PANTHER" id="PTHR35534">
    <property type="entry name" value="50S RIBOSOMAL PROTEIN L32"/>
    <property type="match status" value="1"/>
</dbReference>
<sequence>MAVQKSRVTPSKRGMRRAHDALSPKQLATDPTTGETHLRHHVTADGYYRGKKVIDTKTTVADEE</sequence>
<dbReference type="PANTHER" id="PTHR35534:SF1">
    <property type="entry name" value="LARGE RIBOSOMAL SUBUNIT PROTEIN BL32"/>
    <property type="match status" value="1"/>
</dbReference>
<keyword evidence="2 5" id="KW-0689">Ribosomal protein</keyword>
<keyword evidence="3 5" id="KW-0687">Ribonucleoprotein</keyword>
<dbReference type="RefSeq" id="WP_200613713.1">
    <property type="nucleotide sequence ID" value="NZ_CP071518.1"/>
</dbReference>
<evidence type="ECO:0000313" key="7">
    <source>
        <dbReference type="EMBL" id="QSX78254.1"/>
    </source>
</evidence>
<dbReference type="GO" id="GO:0003735">
    <property type="term" value="F:structural constituent of ribosome"/>
    <property type="evidence" value="ECO:0007669"/>
    <property type="project" value="InterPro"/>
</dbReference>
<name>A0A974XYW7_9GAMM</name>
<feature type="region of interest" description="Disordered" evidence="6">
    <location>
        <begin position="1"/>
        <end position="36"/>
    </location>
</feature>
<protein>
    <recommendedName>
        <fullName evidence="4 5">Large ribosomal subunit protein bL32</fullName>
    </recommendedName>
</protein>
<dbReference type="InterPro" id="IPR011332">
    <property type="entry name" value="Ribosomal_zn-bd"/>
</dbReference>
<dbReference type="EMBL" id="CP071518">
    <property type="protein sequence ID" value="QSX78254.1"/>
    <property type="molecule type" value="Genomic_DNA"/>
</dbReference>
<dbReference type="AlphaFoldDB" id="A0A974XYW7"/>
<evidence type="ECO:0000256" key="5">
    <source>
        <dbReference type="HAMAP-Rule" id="MF_00340"/>
    </source>
</evidence>
<proteinExistence type="inferred from homology"/>
<keyword evidence="8" id="KW-1185">Reference proteome</keyword>
<dbReference type="HAMAP" id="MF_00340">
    <property type="entry name" value="Ribosomal_bL32"/>
    <property type="match status" value="1"/>
</dbReference>
<dbReference type="Pfam" id="PF01783">
    <property type="entry name" value="Ribosomal_L32p"/>
    <property type="match status" value="1"/>
</dbReference>
<evidence type="ECO:0000256" key="3">
    <source>
        <dbReference type="ARBA" id="ARBA00023274"/>
    </source>
</evidence>
<reference evidence="7 8" key="1">
    <citation type="submission" date="2021-03" db="EMBL/GenBank/DDBJ databases">
        <title>Lysobacter sp. nov. isolated from soil of gangwondo yeongwol, south Korea.</title>
        <authorList>
            <person name="Kim K.R."/>
            <person name="Kim K.H."/>
            <person name="Jeon C.O."/>
        </authorList>
    </citation>
    <scope>NUCLEOTIDE SEQUENCE [LARGE SCALE GENOMIC DNA]</scope>
    <source>
        <strain evidence="7 8">R19</strain>
    </source>
</reference>
<dbReference type="KEGG" id="lsf:I8J32_016495"/>
<dbReference type="NCBIfam" id="TIGR01031">
    <property type="entry name" value="rpmF_bact"/>
    <property type="match status" value="1"/>
</dbReference>
<gene>
    <name evidence="5 7" type="primary">rpmF</name>
    <name evidence="7" type="ORF">I8J32_016495</name>
</gene>
<evidence type="ECO:0000313" key="8">
    <source>
        <dbReference type="Proteomes" id="UP000639274"/>
    </source>
</evidence>
<comment type="similarity">
    <text evidence="1 5">Belongs to the bacterial ribosomal protein bL32 family.</text>
</comment>
<dbReference type="InterPro" id="IPR044957">
    <property type="entry name" value="Ribosomal_bL32_bact"/>
</dbReference>
<evidence type="ECO:0000256" key="4">
    <source>
        <dbReference type="ARBA" id="ARBA00035178"/>
    </source>
</evidence>
<dbReference type="GO" id="GO:0015934">
    <property type="term" value="C:large ribosomal subunit"/>
    <property type="evidence" value="ECO:0007669"/>
    <property type="project" value="InterPro"/>
</dbReference>
<accession>A0A974XYW7</accession>
<evidence type="ECO:0000256" key="1">
    <source>
        <dbReference type="ARBA" id="ARBA00008560"/>
    </source>
</evidence>
<evidence type="ECO:0000256" key="2">
    <source>
        <dbReference type="ARBA" id="ARBA00022980"/>
    </source>
</evidence>